<dbReference type="PANTHER" id="PTHR30004:SF3">
    <property type="entry name" value="4-HYDROXYTHREONINE-4-PHOSPHATE DEHYDROGENASE 2-RELATED"/>
    <property type="match status" value="1"/>
</dbReference>
<dbReference type="Pfam" id="PF04166">
    <property type="entry name" value="PdxA"/>
    <property type="match status" value="1"/>
</dbReference>
<dbReference type="Gene3D" id="3.40.718.10">
    <property type="entry name" value="Isopropylmalate Dehydrogenase"/>
    <property type="match status" value="1"/>
</dbReference>
<evidence type="ECO:0000256" key="3">
    <source>
        <dbReference type="ARBA" id="ARBA00023027"/>
    </source>
</evidence>
<evidence type="ECO:0000256" key="1">
    <source>
        <dbReference type="ARBA" id="ARBA00022723"/>
    </source>
</evidence>
<gene>
    <name evidence="4" type="primary">pdxA2</name>
    <name evidence="4" type="ORF">GCM10007989_35320</name>
</gene>
<dbReference type="GO" id="GO:0051287">
    <property type="term" value="F:NAD binding"/>
    <property type="evidence" value="ECO:0007669"/>
    <property type="project" value="InterPro"/>
</dbReference>
<proteinExistence type="predicted"/>
<comment type="caution">
    <text evidence="4">The sequence shown here is derived from an EMBL/GenBank/DDBJ whole genome shotgun (WGS) entry which is preliminary data.</text>
</comment>
<keyword evidence="3" id="KW-0520">NAD</keyword>
<dbReference type="AlphaFoldDB" id="A0A918SFJ5"/>
<name>A0A918SFJ5_9HYPH</name>
<dbReference type="GO" id="GO:0016491">
    <property type="term" value="F:oxidoreductase activity"/>
    <property type="evidence" value="ECO:0007669"/>
    <property type="project" value="UniProtKB-KW"/>
</dbReference>
<dbReference type="Proteomes" id="UP000646579">
    <property type="component" value="Unassembled WGS sequence"/>
</dbReference>
<dbReference type="InterPro" id="IPR005255">
    <property type="entry name" value="PdxA_fam"/>
</dbReference>
<dbReference type="RefSeq" id="WP_189427111.1">
    <property type="nucleotide sequence ID" value="NZ_BMZE01000004.1"/>
</dbReference>
<evidence type="ECO:0000313" key="4">
    <source>
        <dbReference type="EMBL" id="GHA36170.1"/>
    </source>
</evidence>
<reference evidence="4" key="1">
    <citation type="journal article" date="2014" name="Int. J. Syst. Evol. Microbiol.">
        <title>Complete genome sequence of Corynebacterium casei LMG S-19264T (=DSM 44701T), isolated from a smear-ripened cheese.</title>
        <authorList>
            <consortium name="US DOE Joint Genome Institute (JGI-PGF)"/>
            <person name="Walter F."/>
            <person name="Albersmeier A."/>
            <person name="Kalinowski J."/>
            <person name="Ruckert C."/>
        </authorList>
    </citation>
    <scope>NUCLEOTIDE SEQUENCE</scope>
    <source>
        <strain evidence="4">KCTC 32437</strain>
    </source>
</reference>
<dbReference type="SUPFAM" id="SSF53659">
    <property type="entry name" value="Isocitrate/Isopropylmalate dehydrogenase-like"/>
    <property type="match status" value="1"/>
</dbReference>
<sequence>MSKPVITIVLGDPGGVGPELVGHLLADPDTLASADVLVIADQHEFDEGLRISGASLQYATVSERPGSRPAEGVTLWNFRGSETQPFSRAEVSAANGRYALDTLEQAVLLTQKGIGDAFLFAPLNKSALHLGGLDLDDEGQMFARVLGSKTPHGELNVLDNLWTSRVTSHVALRDVSALITEERIHRSIKLLHDAVTDAGIASPRIAICGLNPHNGENGSFGREELDVIMPAVESAKRAGYPVEGPYPADTIFLKAADYDAVVTMYHDQGQIALKLLGFSRGVTVAGGLPIPICTPAHGTAFDIYGKGQANVGATRAAFGIAVKMANRRLACEAEESPSAATA</sequence>
<protein>
    <submittedName>
        <fullName evidence="4">4-hydroxythreonine-4-phosphate dehydrogenase 2</fullName>
    </submittedName>
</protein>
<evidence type="ECO:0000256" key="2">
    <source>
        <dbReference type="ARBA" id="ARBA00023002"/>
    </source>
</evidence>
<organism evidence="4 5">
    <name type="scientific">Devosia pacifica</name>
    <dbReference type="NCBI Taxonomy" id="1335967"/>
    <lineage>
        <taxon>Bacteria</taxon>
        <taxon>Pseudomonadati</taxon>
        <taxon>Pseudomonadota</taxon>
        <taxon>Alphaproteobacteria</taxon>
        <taxon>Hyphomicrobiales</taxon>
        <taxon>Devosiaceae</taxon>
        <taxon>Devosia</taxon>
    </lineage>
</organism>
<keyword evidence="5" id="KW-1185">Reference proteome</keyword>
<dbReference type="PANTHER" id="PTHR30004">
    <property type="entry name" value="4-HYDROXYTHREONINE-4-PHOSPHATE DEHYDROGENASE"/>
    <property type="match status" value="1"/>
</dbReference>
<keyword evidence="2" id="KW-0560">Oxidoreductase</keyword>
<keyword evidence="1" id="KW-0479">Metal-binding</keyword>
<dbReference type="GO" id="GO:0046872">
    <property type="term" value="F:metal ion binding"/>
    <property type="evidence" value="ECO:0007669"/>
    <property type="project" value="UniProtKB-KW"/>
</dbReference>
<accession>A0A918SFJ5</accession>
<evidence type="ECO:0000313" key="5">
    <source>
        <dbReference type="Proteomes" id="UP000646579"/>
    </source>
</evidence>
<dbReference type="EMBL" id="BMZE01000004">
    <property type="protein sequence ID" value="GHA36170.1"/>
    <property type="molecule type" value="Genomic_DNA"/>
</dbReference>
<reference evidence="4" key="2">
    <citation type="submission" date="2020-09" db="EMBL/GenBank/DDBJ databases">
        <authorList>
            <person name="Sun Q."/>
            <person name="Kim S."/>
        </authorList>
    </citation>
    <scope>NUCLEOTIDE SEQUENCE</scope>
    <source>
        <strain evidence="4">KCTC 32437</strain>
    </source>
</reference>